<evidence type="ECO:0000313" key="1">
    <source>
        <dbReference type="EMBL" id="QHS87002.1"/>
    </source>
</evidence>
<sequence>MDLELILKQSLEINIKYHREKDEPIYNSDIFKKQMESEYSALFKEYSAIFTISLGPSYNFNRLKKMLLLANKIKTKEISEHSASVEVGQILVDEIVKPQLNKK</sequence>
<name>A0A6C0B4L7_9ZZZZ</name>
<dbReference type="EMBL" id="MN739071">
    <property type="protein sequence ID" value="QHS87002.1"/>
    <property type="molecule type" value="Genomic_DNA"/>
</dbReference>
<protein>
    <submittedName>
        <fullName evidence="1">Uncharacterized protein</fullName>
    </submittedName>
</protein>
<reference evidence="1" key="1">
    <citation type="journal article" date="2020" name="Nature">
        <title>Giant virus diversity and host interactions through global metagenomics.</title>
        <authorList>
            <person name="Schulz F."/>
            <person name="Roux S."/>
            <person name="Paez-Espino D."/>
            <person name="Jungbluth S."/>
            <person name="Walsh D.A."/>
            <person name="Denef V.J."/>
            <person name="McMahon K.D."/>
            <person name="Konstantinidis K.T."/>
            <person name="Eloe-Fadrosh E.A."/>
            <person name="Kyrpides N.C."/>
            <person name="Woyke T."/>
        </authorList>
    </citation>
    <scope>NUCLEOTIDE SEQUENCE</scope>
    <source>
        <strain evidence="1">GVMAG-M-3300009422-16</strain>
    </source>
</reference>
<accession>A0A6C0B4L7</accession>
<dbReference type="AlphaFoldDB" id="A0A6C0B4L7"/>
<proteinExistence type="predicted"/>
<organism evidence="1">
    <name type="scientific">viral metagenome</name>
    <dbReference type="NCBI Taxonomy" id="1070528"/>
    <lineage>
        <taxon>unclassified sequences</taxon>
        <taxon>metagenomes</taxon>
        <taxon>organismal metagenomes</taxon>
    </lineage>
</organism>